<keyword evidence="3" id="KW-1185">Reference proteome</keyword>
<sequence length="199" mass="22482">MLVISTEKVQEIKKDFLQESGMQFSELEEKVLQFHLSNLEFACGSTLDQVSARFWDHNEFFAQFSGDHTLLTNGYSVLLHKLAEGLDILTDCPVLVTVPLTLLQKNIIRFHPPLPERKLKAIHSLGAGIIEKVFYRRPVCSQNHCLSEGALGWGFYDGAETCQGDSSLKVQQFMFFSELVHITMLLVLLQICSVFGTSR</sequence>
<keyword evidence="1" id="KW-1133">Transmembrane helix</keyword>
<keyword evidence="1" id="KW-0472">Membrane</keyword>
<dbReference type="SUPFAM" id="SSF51905">
    <property type="entry name" value="FAD/NAD(P)-binding domain"/>
    <property type="match status" value="1"/>
</dbReference>
<reference evidence="2 3" key="1">
    <citation type="submission" date="2021-06" db="EMBL/GenBank/DDBJ databases">
        <authorList>
            <person name="Palmer J.M."/>
        </authorList>
    </citation>
    <scope>NUCLEOTIDE SEQUENCE [LARGE SCALE GENOMIC DNA]</scope>
    <source>
        <strain evidence="2 3">GA_2019</strain>
        <tissue evidence="2">Muscle</tissue>
    </source>
</reference>
<dbReference type="PANTHER" id="PTHR10742">
    <property type="entry name" value="FLAVIN MONOAMINE OXIDASE"/>
    <property type="match status" value="1"/>
</dbReference>
<name>A0ABV0Q2S0_9TELE</name>
<dbReference type="Gene3D" id="3.90.660.10">
    <property type="match status" value="1"/>
</dbReference>
<dbReference type="Proteomes" id="UP001476798">
    <property type="component" value="Unassembled WGS sequence"/>
</dbReference>
<gene>
    <name evidence="2" type="primary">KDM1B</name>
    <name evidence="2" type="ORF">GOODEAATRI_031944</name>
</gene>
<organism evidence="2 3">
    <name type="scientific">Goodea atripinnis</name>
    <dbReference type="NCBI Taxonomy" id="208336"/>
    <lineage>
        <taxon>Eukaryota</taxon>
        <taxon>Metazoa</taxon>
        <taxon>Chordata</taxon>
        <taxon>Craniata</taxon>
        <taxon>Vertebrata</taxon>
        <taxon>Euteleostomi</taxon>
        <taxon>Actinopterygii</taxon>
        <taxon>Neopterygii</taxon>
        <taxon>Teleostei</taxon>
        <taxon>Neoteleostei</taxon>
        <taxon>Acanthomorphata</taxon>
        <taxon>Ovalentaria</taxon>
        <taxon>Atherinomorphae</taxon>
        <taxon>Cyprinodontiformes</taxon>
        <taxon>Goodeidae</taxon>
        <taxon>Goodea</taxon>
    </lineage>
</organism>
<evidence type="ECO:0000313" key="3">
    <source>
        <dbReference type="Proteomes" id="UP001476798"/>
    </source>
</evidence>
<proteinExistence type="predicted"/>
<comment type="caution">
    <text evidence="2">The sequence shown here is derived from an EMBL/GenBank/DDBJ whole genome shotgun (WGS) entry which is preliminary data.</text>
</comment>
<evidence type="ECO:0000313" key="2">
    <source>
        <dbReference type="EMBL" id="MEQ2190081.1"/>
    </source>
</evidence>
<dbReference type="InterPro" id="IPR036188">
    <property type="entry name" value="FAD/NAD-bd_sf"/>
</dbReference>
<keyword evidence="1" id="KW-0812">Transmembrane</keyword>
<dbReference type="PANTHER" id="PTHR10742:SF410">
    <property type="entry name" value="LYSINE-SPECIFIC HISTONE DEMETHYLASE 2"/>
    <property type="match status" value="1"/>
</dbReference>
<dbReference type="InterPro" id="IPR050281">
    <property type="entry name" value="Flavin_monoamine_oxidase"/>
</dbReference>
<feature type="transmembrane region" description="Helical" evidence="1">
    <location>
        <begin position="173"/>
        <end position="196"/>
    </location>
</feature>
<evidence type="ECO:0000256" key="1">
    <source>
        <dbReference type="SAM" id="Phobius"/>
    </source>
</evidence>
<dbReference type="EMBL" id="JAHRIO010095651">
    <property type="protein sequence ID" value="MEQ2190081.1"/>
    <property type="molecule type" value="Genomic_DNA"/>
</dbReference>
<protein>
    <submittedName>
        <fullName evidence="2">Lysine-specific histone demethylase 1B</fullName>
    </submittedName>
</protein>
<accession>A0ABV0Q2S0</accession>